<evidence type="ECO:0000256" key="1">
    <source>
        <dbReference type="ARBA" id="ARBA00022723"/>
    </source>
</evidence>
<evidence type="ECO:0000256" key="8">
    <source>
        <dbReference type="SAM" id="Coils"/>
    </source>
</evidence>
<evidence type="ECO:0000256" key="4">
    <source>
        <dbReference type="ARBA" id="ARBA00023134"/>
    </source>
</evidence>
<evidence type="ECO:0000313" key="10">
    <source>
        <dbReference type="EMBL" id="KIL98816.1"/>
    </source>
</evidence>
<gene>
    <name evidence="5" type="primary">hflX</name>
    <name evidence="10" type="ORF">CCC_02266</name>
</gene>
<evidence type="ECO:0000256" key="3">
    <source>
        <dbReference type="ARBA" id="ARBA00022842"/>
    </source>
</evidence>
<dbReference type="InterPro" id="IPR032305">
    <property type="entry name" value="GTP-bd_M"/>
</dbReference>
<feature type="binding site" evidence="6">
    <location>
        <begin position="198"/>
        <end position="205"/>
    </location>
    <ligand>
        <name>GTP</name>
        <dbReference type="ChEBI" id="CHEBI:37565"/>
    </ligand>
</feature>
<feature type="binding site" evidence="6">
    <location>
        <begin position="223"/>
        <end position="227"/>
    </location>
    <ligand>
        <name>GTP</name>
        <dbReference type="ChEBI" id="CHEBI:37565"/>
    </ligand>
</feature>
<evidence type="ECO:0000256" key="5">
    <source>
        <dbReference type="HAMAP-Rule" id="MF_00900"/>
    </source>
</evidence>
<reference evidence="10 11" key="1">
    <citation type="submission" date="2015-01" db="EMBL/GenBank/DDBJ databases">
        <title>Genome Sequence of Magnetospirillum magnetotacticum Strain MS-1.</title>
        <authorList>
            <person name="Marinov G.K."/>
            <person name="Smalley M.D."/>
            <person name="DeSalvo G."/>
        </authorList>
    </citation>
    <scope>NUCLEOTIDE SEQUENCE [LARGE SCALE GENOMIC DNA]</scope>
    <source>
        <strain evidence="10 11">MS-1</strain>
    </source>
</reference>
<keyword evidence="1 7" id="KW-0479">Metal-binding</keyword>
<dbReference type="PANTHER" id="PTHR10229">
    <property type="entry name" value="GTP-BINDING PROTEIN HFLX"/>
    <property type="match status" value="1"/>
</dbReference>
<dbReference type="PANTHER" id="PTHR10229:SF0">
    <property type="entry name" value="GTP-BINDING PROTEIN 6-RELATED"/>
    <property type="match status" value="1"/>
</dbReference>
<dbReference type="CDD" id="cd01878">
    <property type="entry name" value="HflX"/>
    <property type="match status" value="1"/>
</dbReference>
<keyword evidence="2 5" id="KW-0547">Nucleotide-binding</keyword>
<comment type="cofactor">
    <cofactor evidence="7">
        <name>Mg(2+)</name>
        <dbReference type="ChEBI" id="CHEBI:18420"/>
    </cofactor>
</comment>
<feature type="binding site" evidence="7">
    <location>
        <position position="225"/>
    </location>
    <ligand>
        <name>Mg(2+)</name>
        <dbReference type="ChEBI" id="CHEBI:18420"/>
    </ligand>
</feature>
<dbReference type="InterPro" id="IPR045498">
    <property type="entry name" value="HflX_C"/>
</dbReference>
<comment type="function">
    <text evidence="5">GTPase that associates with the 50S ribosomal subunit and may have a role during protein synthesis or ribosome biogenesis.</text>
</comment>
<dbReference type="InterPro" id="IPR006073">
    <property type="entry name" value="GTP-bd"/>
</dbReference>
<keyword evidence="8" id="KW-0175">Coiled coil</keyword>
<dbReference type="PIRSF" id="PIRSF006809">
    <property type="entry name" value="GTP-binding_hflX_prd"/>
    <property type="match status" value="1"/>
</dbReference>
<accession>A0A0C2V168</accession>
<dbReference type="GO" id="GO:0043022">
    <property type="term" value="F:ribosome binding"/>
    <property type="evidence" value="ECO:0007669"/>
    <property type="project" value="TreeGrafter"/>
</dbReference>
<dbReference type="Gene3D" id="3.40.50.11060">
    <property type="entry name" value="GTPase HflX, N-terminal domain"/>
    <property type="match status" value="1"/>
</dbReference>
<dbReference type="HAMAP" id="MF_00900">
    <property type="entry name" value="GTPase_HflX"/>
    <property type="match status" value="1"/>
</dbReference>
<dbReference type="InterPro" id="IPR025121">
    <property type="entry name" value="GTPase_HflX_N"/>
</dbReference>
<proteinExistence type="inferred from homology"/>
<organism evidence="10 11">
    <name type="scientific">Paramagnetospirillum magnetotacticum MS-1</name>
    <dbReference type="NCBI Taxonomy" id="272627"/>
    <lineage>
        <taxon>Bacteria</taxon>
        <taxon>Pseudomonadati</taxon>
        <taxon>Pseudomonadota</taxon>
        <taxon>Alphaproteobacteria</taxon>
        <taxon>Rhodospirillales</taxon>
        <taxon>Magnetospirillaceae</taxon>
        <taxon>Paramagnetospirillum</taxon>
    </lineage>
</organism>
<feature type="domain" description="Hflx-type G" evidence="9">
    <location>
        <begin position="192"/>
        <end position="363"/>
    </location>
</feature>
<dbReference type="Pfam" id="PF16360">
    <property type="entry name" value="GTP-bdg_M"/>
    <property type="match status" value="1"/>
</dbReference>
<comment type="subunit">
    <text evidence="5">Monomer. Associates with the 50S ribosomal subunit.</text>
</comment>
<dbReference type="AlphaFoldDB" id="A0A0C2V168"/>
<keyword evidence="11" id="KW-1185">Reference proteome</keyword>
<keyword evidence="4 5" id="KW-0342">GTP-binding</keyword>
<dbReference type="InterPro" id="IPR016496">
    <property type="entry name" value="GTPase_HflX"/>
</dbReference>
<comment type="similarity">
    <text evidence="5">Belongs to the TRAFAC class OBG-HflX-like GTPase superfamily. HflX GTPase family.</text>
</comment>
<protein>
    <recommendedName>
        <fullName evidence="5">GTPase HflX</fullName>
    </recommendedName>
    <alternativeName>
        <fullName evidence="5">GTP-binding protein HflX</fullName>
    </alternativeName>
</protein>
<evidence type="ECO:0000256" key="6">
    <source>
        <dbReference type="PIRSR" id="PIRSR006809-1"/>
    </source>
</evidence>
<dbReference type="InterPro" id="IPR042108">
    <property type="entry name" value="GTPase_HflX_N_sf"/>
</dbReference>
<dbReference type="Pfam" id="PF01926">
    <property type="entry name" value="MMR_HSR1"/>
    <property type="match status" value="1"/>
</dbReference>
<feature type="binding site" evidence="7">
    <location>
        <position position="205"/>
    </location>
    <ligand>
        <name>Mg(2+)</name>
        <dbReference type="ChEBI" id="CHEBI:18420"/>
    </ligand>
</feature>
<feature type="binding site" evidence="6">
    <location>
        <begin position="314"/>
        <end position="317"/>
    </location>
    <ligand>
        <name>GTP</name>
        <dbReference type="ChEBI" id="CHEBI:37565"/>
    </ligand>
</feature>
<dbReference type="STRING" id="272627.CCC_02266"/>
<dbReference type="PRINTS" id="PR00326">
    <property type="entry name" value="GTP1OBG"/>
</dbReference>
<dbReference type="EMBL" id="JXSL01000027">
    <property type="protein sequence ID" value="KIL98816.1"/>
    <property type="molecule type" value="Genomic_DNA"/>
</dbReference>
<dbReference type="InterPro" id="IPR027417">
    <property type="entry name" value="P-loop_NTPase"/>
</dbReference>
<feature type="coiled-coil region" evidence="8">
    <location>
        <begin position="158"/>
        <end position="188"/>
    </location>
</feature>
<evidence type="ECO:0000259" key="9">
    <source>
        <dbReference type="PROSITE" id="PS51705"/>
    </source>
</evidence>
<dbReference type="Proteomes" id="UP000031971">
    <property type="component" value="Unassembled WGS sequence"/>
</dbReference>
<keyword evidence="3 7" id="KW-0460">Magnesium</keyword>
<sequence length="421" mass="46521">MVVHPAVKGGEGNRLPEARLAEAVGLAGAIDLDIVAAEAVNVAKLRPATLMGKGAVERLAELVEERDVALAVVDCHLSPVQQRNLEKAWGCKVIDRTGLILEIFGARARTREGTLQVELAALSYQRSRLVRSWTHLERQRGGFGFLGGPGETQIEADRRMIGERIVKLERELEDVKRTRDLHRKARRKVPYPIVALVGYTNAGKSTLFNQLTRAEVLAKDMLFATLDPTMRTLVLPSGRKIILSDTVGFISDLPHELVAAFRATLEEVLEADIVVHVRDISHPDTEAQSADVDTVLKELGLAEVVDRGLVEALNKIDLLDEERRHEVLNQARRRDGVMALSAITGQGVDELLAELDRRLGHARETIDVALPLGDGASIAWLYSHGEVVARRDDEAQAFMRVKLDPADVKRFHQRKAEGRGH</sequence>
<dbReference type="Pfam" id="PF19275">
    <property type="entry name" value="HflX_C"/>
    <property type="match status" value="1"/>
</dbReference>
<dbReference type="GO" id="GO:0005737">
    <property type="term" value="C:cytoplasm"/>
    <property type="evidence" value="ECO:0007669"/>
    <property type="project" value="UniProtKB-SubCell"/>
</dbReference>
<comment type="caution">
    <text evidence="10">The sequence shown here is derived from an EMBL/GenBank/DDBJ whole genome shotgun (WGS) entry which is preliminary data.</text>
</comment>
<dbReference type="Gene3D" id="3.40.50.300">
    <property type="entry name" value="P-loop containing nucleotide triphosphate hydrolases"/>
    <property type="match status" value="1"/>
</dbReference>
<keyword evidence="5" id="KW-0963">Cytoplasm</keyword>
<comment type="subcellular location">
    <subcellularLocation>
        <location evidence="5">Cytoplasm</location>
    </subcellularLocation>
    <text evidence="5">May associate with membranes.</text>
</comment>
<dbReference type="NCBIfam" id="TIGR03156">
    <property type="entry name" value="GTP_HflX"/>
    <property type="match status" value="1"/>
</dbReference>
<dbReference type="Pfam" id="PF13167">
    <property type="entry name" value="GTP-bdg_N"/>
    <property type="match status" value="1"/>
</dbReference>
<evidence type="ECO:0000256" key="7">
    <source>
        <dbReference type="PIRSR" id="PIRSR006809-2"/>
    </source>
</evidence>
<dbReference type="SUPFAM" id="SSF52540">
    <property type="entry name" value="P-loop containing nucleoside triphosphate hydrolases"/>
    <property type="match status" value="1"/>
</dbReference>
<feature type="binding site" evidence="6">
    <location>
        <begin position="245"/>
        <end position="248"/>
    </location>
    <ligand>
        <name>GTP</name>
        <dbReference type="ChEBI" id="CHEBI:37565"/>
    </ligand>
</feature>
<dbReference type="Gene3D" id="6.10.250.2860">
    <property type="match status" value="1"/>
</dbReference>
<dbReference type="FunFam" id="3.40.50.300:FF:000886">
    <property type="entry name" value="Putative GTP-binding protein 6"/>
    <property type="match status" value="1"/>
</dbReference>
<evidence type="ECO:0000313" key="11">
    <source>
        <dbReference type="Proteomes" id="UP000031971"/>
    </source>
</evidence>
<dbReference type="GO" id="GO:0046872">
    <property type="term" value="F:metal ion binding"/>
    <property type="evidence" value="ECO:0007669"/>
    <property type="project" value="UniProtKB-KW"/>
</dbReference>
<dbReference type="InterPro" id="IPR030394">
    <property type="entry name" value="G_HFLX_dom"/>
</dbReference>
<dbReference type="GO" id="GO:0003924">
    <property type="term" value="F:GTPase activity"/>
    <property type="evidence" value="ECO:0007669"/>
    <property type="project" value="UniProtKB-UniRule"/>
</dbReference>
<dbReference type="PROSITE" id="PS51705">
    <property type="entry name" value="G_HFLX"/>
    <property type="match status" value="1"/>
</dbReference>
<dbReference type="GO" id="GO:0005525">
    <property type="term" value="F:GTP binding"/>
    <property type="evidence" value="ECO:0007669"/>
    <property type="project" value="UniProtKB-UniRule"/>
</dbReference>
<evidence type="ECO:0000256" key="2">
    <source>
        <dbReference type="ARBA" id="ARBA00022741"/>
    </source>
</evidence>
<name>A0A0C2V168_PARME</name>